<dbReference type="PANTHER" id="PTHR48081:SF8">
    <property type="entry name" value="ALPHA_BETA HYDROLASE FOLD-3 DOMAIN-CONTAINING PROTEIN-RELATED"/>
    <property type="match status" value="1"/>
</dbReference>
<proteinExistence type="inferred from homology"/>
<gene>
    <name evidence="5" type="ORF">ACFQE5_14245</name>
</gene>
<dbReference type="EMBL" id="JBHSQW010000031">
    <property type="protein sequence ID" value="MFC5995371.1"/>
    <property type="molecule type" value="Genomic_DNA"/>
</dbReference>
<evidence type="ECO:0000256" key="2">
    <source>
        <dbReference type="ARBA" id="ARBA00022801"/>
    </source>
</evidence>
<accession>A0ABW1J3P5</accession>
<dbReference type="InterPro" id="IPR050300">
    <property type="entry name" value="GDXG_lipolytic_enzyme"/>
</dbReference>
<sequence>MPLDPIAQQMVDDMHASDRPNAHLLPVEVARQNFEEAFASLFKPEVAVVEDLHLTARDGTRLRARLYKPSNADAMPVTIYFHGGGWLLGSVDSHDVTTRRLALASGAAVLSVDYRRGPDARFPTAVNDAIDAVTHVLKHGSSMGLDASRLAIAGDSAGGNLAAAAVNHFTREGETSVRHQLLIYPVSTCDIEKGFDMTYEGIMLYRDEIQWHQDNYLPDPSHSSDPRVSVLCDDLTGAPEATVILAECDPIRPQGVLYAEALRSHGVKVEVHETEGMLHGFFGLDELFPSASAAMEFAGARLAAALKGAD</sequence>
<dbReference type="Gene3D" id="3.40.50.1820">
    <property type="entry name" value="alpha/beta hydrolase"/>
    <property type="match status" value="1"/>
</dbReference>
<evidence type="ECO:0000313" key="6">
    <source>
        <dbReference type="Proteomes" id="UP001596302"/>
    </source>
</evidence>
<organism evidence="5 6">
    <name type="scientific">Pseudonocardia hispaniensis</name>
    <dbReference type="NCBI Taxonomy" id="904933"/>
    <lineage>
        <taxon>Bacteria</taxon>
        <taxon>Bacillati</taxon>
        <taxon>Actinomycetota</taxon>
        <taxon>Actinomycetes</taxon>
        <taxon>Pseudonocardiales</taxon>
        <taxon>Pseudonocardiaceae</taxon>
        <taxon>Pseudonocardia</taxon>
    </lineage>
</organism>
<evidence type="ECO:0000313" key="5">
    <source>
        <dbReference type="EMBL" id="MFC5995371.1"/>
    </source>
</evidence>
<comment type="similarity">
    <text evidence="1">Belongs to the 'GDXG' lipolytic enzyme family.</text>
</comment>
<dbReference type="PROSITE" id="PS01174">
    <property type="entry name" value="LIPASE_GDXG_SER"/>
    <property type="match status" value="1"/>
</dbReference>
<dbReference type="Pfam" id="PF07859">
    <property type="entry name" value="Abhydrolase_3"/>
    <property type="match status" value="1"/>
</dbReference>
<dbReference type="RefSeq" id="WP_379585392.1">
    <property type="nucleotide sequence ID" value="NZ_JBHSQW010000031.1"/>
</dbReference>
<dbReference type="InterPro" id="IPR029058">
    <property type="entry name" value="AB_hydrolase_fold"/>
</dbReference>
<dbReference type="Proteomes" id="UP001596302">
    <property type="component" value="Unassembled WGS sequence"/>
</dbReference>
<evidence type="ECO:0000256" key="1">
    <source>
        <dbReference type="ARBA" id="ARBA00010515"/>
    </source>
</evidence>
<reference evidence="6" key="1">
    <citation type="journal article" date="2019" name="Int. J. Syst. Evol. Microbiol.">
        <title>The Global Catalogue of Microorganisms (GCM) 10K type strain sequencing project: providing services to taxonomists for standard genome sequencing and annotation.</title>
        <authorList>
            <consortium name="The Broad Institute Genomics Platform"/>
            <consortium name="The Broad Institute Genome Sequencing Center for Infectious Disease"/>
            <person name="Wu L."/>
            <person name="Ma J."/>
        </authorList>
    </citation>
    <scope>NUCLEOTIDE SEQUENCE [LARGE SCALE GENOMIC DNA]</scope>
    <source>
        <strain evidence="6">CCM 8391</strain>
    </source>
</reference>
<protein>
    <submittedName>
        <fullName evidence="5">Alpha/beta hydrolase</fullName>
    </submittedName>
</protein>
<dbReference type="InterPro" id="IPR013094">
    <property type="entry name" value="AB_hydrolase_3"/>
</dbReference>
<name>A0ABW1J3P5_9PSEU</name>
<dbReference type="GO" id="GO:0016787">
    <property type="term" value="F:hydrolase activity"/>
    <property type="evidence" value="ECO:0007669"/>
    <property type="project" value="UniProtKB-KW"/>
</dbReference>
<feature type="active site" evidence="3">
    <location>
        <position position="156"/>
    </location>
</feature>
<evidence type="ECO:0000256" key="3">
    <source>
        <dbReference type="PROSITE-ProRule" id="PRU10038"/>
    </source>
</evidence>
<comment type="caution">
    <text evidence="5">The sequence shown here is derived from an EMBL/GenBank/DDBJ whole genome shotgun (WGS) entry which is preliminary data.</text>
</comment>
<keyword evidence="6" id="KW-1185">Reference proteome</keyword>
<dbReference type="InterPro" id="IPR033140">
    <property type="entry name" value="Lipase_GDXG_put_SER_AS"/>
</dbReference>
<keyword evidence="2 5" id="KW-0378">Hydrolase</keyword>
<evidence type="ECO:0000259" key="4">
    <source>
        <dbReference type="Pfam" id="PF07859"/>
    </source>
</evidence>
<dbReference type="PANTHER" id="PTHR48081">
    <property type="entry name" value="AB HYDROLASE SUPERFAMILY PROTEIN C4A8.06C"/>
    <property type="match status" value="1"/>
</dbReference>
<feature type="domain" description="Alpha/beta hydrolase fold-3" evidence="4">
    <location>
        <begin position="79"/>
        <end position="282"/>
    </location>
</feature>
<dbReference type="SUPFAM" id="SSF53474">
    <property type="entry name" value="alpha/beta-Hydrolases"/>
    <property type="match status" value="1"/>
</dbReference>